<name>A0ABP5KIK2_9ACTN</name>
<reference evidence="2" key="1">
    <citation type="journal article" date="2019" name="Int. J. Syst. Evol. Microbiol.">
        <title>The Global Catalogue of Microorganisms (GCM) 10K type strain sequencing project: providing services to taxonomists for standard genome sequencing and annotation.</title>
        <authorList>
            <consortium name="The Broad Institute Genomics Platform"/>
            <consortium name="The Broad Institute Genome Sequencing Center for Infectious Disease"/>
            <person name="Wu L."/>
            <person name="Ma J."/>
        </authorList>
    </citation>
    <scope>NUCLEOTIDE SEQUENCE [LARGE SCALE GENOMIC DNA]</scope>
    <source>
        <strain evidence="2">JCM 13850</strain>
    </source>
</reference>
<sequence>MPGHLVVGHRGGQVLLAVDDRVRVERVDAVGGDLHGAIGLRLGALRRWCGCRRRAGRHYRAEKDGTAYGECAKLDHRELVGAVDDQRDPGCSRVRGRW</sequence>
<comment type="caution">
    <text evidence="1">The sequence shown here is derived from an EMBL/GenBank/DDBJ whole genome shotgun (WGS) entry which is preliminary data.</text>
</comment>
<dbReference type="Proteomes" id="UP001501020">
    <property type="component" value="Unassembled WGS sequence"/>
</dbReference>
<organism evidence="1 2">
    <name type="scientific">Actinomadura napierensis</name>
    <dbReference type="NCBI Taxonomy" id="267854"/>
    <lineage>
        <taxon>Bacteria</taxon>
        <taxon>Bacillati</taxon>
        <taxon>Actinomycetota</taxon>
        <taxon>Actinomycetes</taxon>
        <taxon>Streptosporangiales</taxon>
        <taxon>Thermomonosporaceae</taxon>
        <taxon>Actinomadura</taxon>
    </lineage>
</organism>
<gene>
    <name evidence="1" type="ORF">GCM10009727_25860</name>
</gene>
<accession>A0ABP5KIK2</accession>
<protein>
    <submittedName>
        <fullName evidence="1">Uncharacterized protein</fullName>
    </submittedName>
</protein>
<keyword evidence="2" id="KW-1185">Reference proteome</keyword>
<dbReference type="EMBL" id="BAAAMR010000018">
    <property type="protein sequence ID" value="GAA2132806.1"/>
    <property type="molecule type" value="Genomic_DNA"/>
</dbReference>
<proteinExistence type="predicted"/>
<evidence type="ECO:0000313" key="2">
    <source>
        <dbReference type="Proteomes" id="UP001501020"/>
    </source>
</evidence>
<evidence type="ECO:0000313" key="1">
    <source>
        <dbReference type="EMBL" id="GAA2132806.1"/>
    </source>
</evidence>